<keyword evidence="10" id="KW-1185">Reference proteome</keyword>
<name>A0A4P9WS44_9FUNG</name>
<dbReference type="GO" id="GO:0004577">
    <property type="term" value="F:N-acetylglucosaminyldiphosphodolichol N-acetylglucosaminyltransferase activity"/>
    <property type="evidence" value="ECO:0007669"/>
    <property type="project" value="UniProtKB-EC"/>
</dbReference>
<keyword evidence="7" id="KW-0256">Endoplasmic reticulum</keyword>
<gene>
    <name evidence="7" type="primary">ALG13</name>
    <name evidence="9" type="ORF">BDK51DRAFT_15559</name>
</gene>
<organism evidence="9 10">
    <name type="scientific">Blyttiomyces helicus</name>
    <dbReference type="NCBI Taxonomy" id="388810"/>
    <lineage>
        <taxon>Eukaryota</taxon>
        <taxon>Fungi</taxon>
        <taxon>Fungi incertae sedis</taxon>
        <taxon>Chytridiomycota</taxon>
        <taxon>Chytridiomycota incertae sedis</taxon>
        <taxon>Chytridiomycetes</taxon>
        <taxon>Chytridiomycetes incertae sedis</taxon>
        <taxon>Blyttiomyces</taxon>
    </lineage>
</organism>
<evidence type="ECO:0000256" key="2">
    <source>
        <dbReference type="ARBA" id="ARBA00012614"/>
    </source>
</evidence>
<dbReference type="Proteomes" id="UP000269721">
    <property type="component" value="Unassembled WGS sequence"/>
</dbReference>
<sequence length="163" mass="17490">MYAFVTVGTTRFDALVRLSTSPAFLTALSKTGFTTLEIQHGHSPLPPLPPNPPLQITTTAFKPSLAKSMSTASLIISHGGSGSILEALDRATPLIVVVNPDLQDDHQSELARALQESGVLVWARDVGDVVGLIEERAWEGLKPFGKADRSGFVKVVEELVGFR</sequence>
<keyword evidence="7" id="KW-0328">Glycosyltransferase</keyword>
<dbReference type="GO" id="GO:0006488">
    <property type="term" value="P:dolichol-linked oligosaccharide biosynthetic process"/>
    <property type="evidence" value="ECO:0007669"/>
    <property type="project" value="TreeGrafter"/>
</dbReference>
<dbReference type="PANTHER" id="PTHR47043:SF1">
    <property type="entry name" value="UDP-N-ACETYLGLUCOSAMINE TRANSFERASE SUBUNIT ALG13"/>
    <property type="match status" value="1"/>
</dbReference>
<accession>A0A4P9WS44</accession>
<dbReference type="AlphaFoldDB" id="A0A4P9WS44"/>
<dbReference type="OrthoDB" id="20273at2759"/>
<evidence type="ECO:0000256" key="6">
    <source>
        <dbReference type="ARBA" id="ARBA00048184"/>
    </source>
</evidence>
<comment type="function">
    <text evidence="4 7">Involved in protein N-glycosylation. Essential for the second step of the dolichol-linked oligosaccharide pathway.</text>
</comment>
<dbReference type="EMBL" id="KZ993825">
    <property type="protein sequence ID" value="RKO94758.1"/>
    <property type="molecule type" value="Genomic_DNA"/>
</dbReference>
<dbReference type="InterPro" id="IPR052474">
    <property type="entry name" value="UDP-GlcNAc_transferase"/>
</dbReference>
<evidence type="ECO:0000256" key="4">
    <source>
        <dbReference type="ARBA" id="ARBA00024804"/>
    </source>
</evidence>
<evidence type="ECO:0000313" key="10">
    <source>
        <dbReference type="Proteomes" id="UP000269721"/>
    </source>
</evidence>
<protein>
    <recommendedName>
        <fullName evidence="3 7">UDP-N-acetylglucosamine transferase subunit ALG13</fullName>
        <ecNumber evidence="2 7">2.4.1.141</ecNumber>
    </recommendedName>
    <alternativeName>
        <fullName evidence="5 7">Asparagine-linked glycosylation protein 13</fullName>
    </alternativeName>
</protein>
<evidence type="ECO:0000256" key="7">
    <source>
        <dbReference type="RuleBase" id="RU362128"/>
    </source>
</evidence>
<evidence type="ECO:0000256" key="5">
    <source>
        <dbReference type="ARBA" id="ARBA00032061"/>
    </source>
</evidence>
<dbReference type="GO" id="GO:0043541">
    <property type="term" value="C:UDP-N-acetylglucosamine transferase complex"/>
    <property type="evidence" value="ECO:0007669"/>
    <property type="project" value="TreeGrafter"/>
</dbReference>
<feature type="domain" description="Glycosyl transferase family 28 C-terminal" evidence="8">
    <location>
        <begin position="4"/>
        <end position="149"/>
    </location>
</feature>
<comment type="catalytic activity">
    <reaction evidence="6">
        <text>an N-acetyl-alpha-D-glucosaminyl-diphospho-di-trans,poly-cis-dolichol + UDP-N-acetyl-alpha-D-glucosamine = an N,N'-diacetylchitobiosyl-diphospho-di-trans,poly-cis-dolichol + UDP + H(+)</text>
        <dbReference type="Rhea" id="RHEA:23380"/>
        <dbReference type="Rhea" id="RHEA-COMP:19507"/>
        <dbReference type="Rhea" id="RHEA-COMP:19510"/>
        <dbReference type="ChEBI" id="CHEBI:15378"/>
        <dbReference type="ChEBI" id="CHEBI:57269"/>
        <dbReference type="ChEBI" id="CHEBI:57705"/>
        <dbReference type="ChEBI" id="CHEBI:58223"/>
        <dbReference type="ChEBI" id="CHEBI:58427"/>
        <dbReference type="EC" id="2.4.1.141"/>
    </reaction>
</comment>
<keyword evidence="7 9" id="KW-0808">Transferase</keyword>
<evidence type="ECO:0000259" key="8">
    <source>
        <dbReference type="Pfam" id="PF04101"/>
    </source>
</evidence>
<reference evidence="10" key="1">
    <citation type="journal article" date="2018" name="Nat. Microbiol.">
        <title>Leveraging single-cell genomics to expand the fungal tree of life.</title>
        <authorList>
            <person name="Ahrendt S.R."/>
            <person name="Quandt C.A."/>
            <person name="Ciobanu D."/>
            <person name="Clum A."/>
            <person name="Salamov A."/>
            <person name="Andreopoulos B."/>
            <person name="Cheng J.F."/>
            <person name="Woyke T."/>
            <person name="Pelin A."/>
            <person name="Henrissat B."/>
            <person name="Reynolds N.K."/>
            <person name="Benny G.L."/>
            <person name="Smith M.E."/>
            <person name="James T.Y."/>
            <person name="Grigoriev I.V."/>
        </authorList>
    </citation>
    <scope>NUCLEOTIDE SEQUENCE [LARGE SCALE GENOMIC DNA]</scope>
</reference>
<dbReference type="PANTHER" id="PTHR47043">
    <property type="entry name" value="UDP-N-ACETYLGLUCOSAMINE TRANSFERASE SUBUNIT ALG13"/>
    <property type="match status" value="1"/>
</dbReference>
<comment type="subcellular location">
    <subcellularLocation>
        <location evidence="7">Endoplasmic reticulum</location>
    </subcellularLocation>
</comment>
<dbReference type="Pfam" id="PF04101">
    <property type="entry name" value="Glyco_tran_28_C"/>
    <property type="match status" value="1"/>
</dbReference>
<dbReference type="EC" id="2.4.1.141" evidence="2 7"/>
<dbReference type="InterPro" id="IPR007235">
    <property type="entry name" value="Glyco_trans_28_C"/>
</dbReference>
<dbReference type="Gene3D" id="3.40.50.2000">
    <property type="entry name" value="Glycogen Phosphorylase B"/>
    <property type="match status" value="1"/>
</dbReference>
<dbReference type="SUPFAM" id="SSF53756">
    <property type="entry name" value="UDP-Glycosyltransferase/glycogen phosphorylase"/>
    <property type="match status" value="1"/>
</dbReference>
<comment type="subunit">
    <text evidence="1 7">Heterodimer with ALG14 to form a functional enzyme.</text>
</comment>
<evidence type="ECO:0000256" key="3">
    <source>
        <dbReference type="ARBA" id="ARBA00017468"/>
    </source>
</evidence>
<evidence type="ECO:0000313" key="9">
    <source>
        <dbReference type="EMBL" id="RKO94758.1"/>
    </source>
</evidence>
<evidence type="ECO:0000256" key="1">
    <source>
        <dbReference type="ARBA" id="ARBA00011198"/>
    </source>
</evidence>
<comment type="similarity">
    <text evidence="7">Belongs to the glycosyltransferase 28 family.</text>
</comment>
<proteinExistence type="inferred from homology"/>